<protein>
    <submittedName>
        <fullName evidence="4">TetR/AcrR family transcriptional regulator</fullName>
    </submittedName>
</protein>
<dbReference type="GO" id="GO:0003677">
    <property type="term" value="F:DNA binding"/>
    <property type="evidence" value="ECO:0007669"/>
    <property type="project" value="UniProtKB-UniRule"/>
</dbReference>
<proteinExistence type="predicted"/>
<dbReference type="PROSITE" id="PS50977">
    <property type="entry name" value="HTH_TETR_2"/>
    <property type="match status" value="1"/>
</dbReference>
<dbReference type="InterPro" id="IPR050624">
    <property type="entry name" value="HTH-type_Tx_Regulator"/>
</dbReference>
<dbReference type="InterPro" id="IPR025722">
    <property type="entry name" value="TetR"/>
</dbReference>
<dbReference type="InterPro" id="IPR001647">
    <property type="entry name" value="HTH_TetR"/>
</dbReference>
<dbReference type="RefSeq" id="WP_121837882.1">
    <property type="nucleotide sequence ID" value="NZ_ML014760.1"/>
</dbReference>
<keyword evidence="5" id="KW-1185">Reference proteome</keyword>
<dbReference type="SUPFAM" id="SSF46689">
    <property type="entry name" value="Homeodomain-like"/>
    <property type="match status" value="1"/>
</dbReference>
<dbReference type="OrthoDB" id="8770705at2"/>
<feature type="DNA-binding region" description="H-T-H motif" evidence="2">
    <location>
        <begin position="24"/>
        <end position="43"/>
    </location>
</feature>
<dbReference type="EMBL" id="QZEI01000011">
    <property type="protein sequence ID" value="RLV60799.1"/>
    <property type="molecule type" value="Genomic_DNA"/>
</dbReference>
<dbReference type="Pfam" id="PF00440">
    <property type="entry name" value="TetR_N"/>
    <property type="match status" value="1"/>
</dbReference>
<dbReference type="Pfam" id="PF13972">
    <property type="entry name" value="TetR"/>
    <property type="match status" value="1"/>
</dbReference>
<evidence type="ECO:0000313" key="5">
    <source>
        <dbReference type="Proteomes" id="UP000281474"/>
    </source>
</evidence>
<evidence type="ECO:0000256" key="2">
    <source>
        <dbReference type="PROSITE-ProRule" id="PRU00335"/>
    </source>
</evidence>
<dbReference type="InterPro" id="IPR009057">
    <property type="entry name" value="Homeodomain-like_sf"/>
</dbReference>
<comment type="caution">
    <text evidence="4">The sequence shown here is derived from an EMBL/GenBank/DDBJ whole genome shotgun (WGS) entry which is preliminary data.</text>
</comment>
<accession>A0A3L8Q158</accession>
<evidence type="ECO:0000259" key="3">
    <source>
        <dbReference type="PROSITE" id="PS50977"/>
    </source>
</evidence>
<feature type="domain" description="HTH tetR-type" evidence="3">
    <location>
        <begin position="1"/>
        <end position="61"/>
    </location>
</feature>
<name>A0A3L8Q158_9GAMM</name>
<dbReference type="PANTHER" id="PTHR43479">
    <property type="entry name" value="ACREF/ENVCD OPERON REPRESSOR-RELATED"/>
    <property type="match status" value="1"/>
</dbReference>
<sequence>MKTRDKIIHASLELFNEHGERAITTNHIAAHLGISPGNLYYHFRNKQDIIQSIFSLYEGHLHEHFQPPQEGNISPERLVNYFDAMFYGLWQFRFFYANLSDILQKDDSLKQRYHAIQVKVMQASQGIIRQLVNSGILEIPDSDLDRFADTLKMIAASWISYRLAQSSNSNIQKFELYDGISRVIMLTKNYASASAKPAFEQLEQRYIELSQSHK</sequence>
<dbReference type="Proteomes" id="UP000281474">
    <property type="component" value="Unassembled WGS sequence"/>
</dbReference>
<dbReference type="PANTHER" id="PTHR43479:SF12">
    <property type="entry name" value="TRANSCRIPTIONAL REGULATORY PROTEIN"/>
    <property type="match status" value="1"/>
</dbReference>
<evidence type="ECO:0000256" key="1">
    <source>
        <dbReference type="ARBA" id="ARBA00023125"/>
    </source>
</evidence>
<gene>
    <name evidence="4" type="ORF">D5018_04865</name>
</gene>
<organism evidence="4 5">
    <name type="scientific">Parashewanella curva</name>
    <dbReference type="NCBI Taxonomy" id="2338552"/>
    <lineage>
        <taxon>Bacteria</taxon>
        <taxon>Pseudomonadati</taxon>
        <taxon>Pseudomonadota</taxon>
        <taxon>Gammaproteobacteria</taxon>
        <taxon>Alteromonadales</taxon>
        <taxon>Shewanellaceae</taxon>
        <taxon>Parashewanella</taxon>
    </lineage>
</organism>
<evidence type="ECO:0000313" key="4">
    <source>
        <dbReference type="EMBL" id="RLV60799.1"/>
    </source>
</evidence>
<reference evidence="4 5" key="1">
    <citation type="submission" date="2018-09" db="EMBL/GenBank/DDBJ databases">
        <title>Phylogeny of the Shewanellaceae, and recommendation for two new genera, Pseudoshewanella and Parashewanella.</title>
        <authorList>
            <person name="Wang G."/>
        </authorList>
    </citation>
    <scope>NUCLEOTIDE SEQUENCE [LARGE SCALE GENOMIC DNA]</scope>
    <source>
        <strain evidence="4 5">C51</strain>
    </source>
</reference>
<dbReference type="Gene3D" id="1.10.357.10">
    <property type="entry name" value="Tetracycline Repressor, domain 2"/>
    <property type="match status" value="1"/>
</dbReference>
<dbReference type="AlphaFoldDB" id="A0A3L8Q158"/>
<dbReference type="PRINTS" id="PR00455">
    <property type="entry name" value="HTHTETR"/>
</dbReference>
<keyword evidence="1 2" id="KW-0238">DNA-binding</keyword>